<dbReference type="AlphaFoldDB" id="A0A3D8Y9A0"/>
<dbReference type="Gene3D" id="2.40.160.20">
    <property type="match status" value="1"/>
</dbReference>
<comment type="caution">
    <text evidence="1">The sequence shown here is derived from an EMBL/GenBank/DDBJ whole genome shotgun (WGS) entry which is preliminary data.</text>
</comment>
<evidence type="ECO:0000313" key="2">
    <source>
        <dbReference type="Proteomes" id="UP000256373"/>
    </source>
</evidence>
<reference evidence="1 2" key="1">
    <citation type="submission" date="2018-07" db="EMBL/GenBank/DDBJ databases">
        <title>Dyadobacter roseus sp. nov., isolated from rose rhizosphere soil.</title>
        <authorList>
            <person name="Chen L."/>
        </authorList>
    </citation>
    <scope>NUCLEOTIDE SEQUENCE [LARGE SCALE GENOMIC DNA]</scope>
    <source>
        <strain evidence="1 2">RS19</strain>
    </source>
</reference>
<evidence type="ECO:0000313" key="1">
    <source>
        <dbReference type="EMBL" id="REA60079.1"/>
    </source>
</evidence>
<dbReference type="Proteomes" id="UP000256373">
    <property type="component" value="Unassembled WGS sequence"/>
</dbReference>
<dbReference type="OrthoDB" id="945117at2"/>
<name>A0A3D8Y9A0_9BACT</name>
<protein>
    <recommendedName>
        <fullName evidence="3">Outer membrane protein beta-barrel domain-containing protein</fullName>
    </recommendedName>
</protein>
<evidence type="ECO:0008006" key="3">
    <source>
        <dbReference type="Google" id="ProtNLM"/>
    </source>
</evidence>
<gene>
    <name evidence="1" type="ORF">DSL64_15470</name>
</gene>
<organism evidence="1 2">
    <name type="scientific">Dyadobacter luteus</name>
    <dbReference type="NCBI Taxonomy" id="2259619"/>
    <lineage>
        <taxon>Bacteria</taxon>
        <taxon>Pseudomonadati</taxon>
        <taxon>Bacteroidota</taxon>
        <taxon>Cytophagia</taxon>
        <taxon>Cytophagales</taxon>
        <taxon>Spirosomataceae</taxon>
        <taxon>Dyadobacter</taxon>
    </lineage>
</organism>
<keyword evidence="2" id="KW-1185">Reference proteome</keyword>
<sequence>MQIIFGLLYMKKTEFCLLILMAGCMVISADSQGQSKRGWAAAPYLVEGNYEDTPVGDKMQRGNWTTGGSITGGYAGGMIRKQYSFGTTAQLGYLVAKRLVGGVQISYGSDHFDYKLPSAMATQIIKRHFHSLTPEIFGRYYITSYKVKPFIHVSAGPKWIWGMQQRVDSKARDMQQTQFTSSIAGGFSWLFKSKWAIEAMYQHQITTDSPLADGNSRTPLRIGVNFFLD</sequence>
<accession>A0A3D8Y9A0</accession>
<dbReference type="EMBL" id="QNUL01000012">
    <property type="protein sequence ID" value="REA60079.1"/>
    <property type="molecule type" value="Genomic_DNA"/>
</dbReference>
<dbReference type="RefSeq" id="WP_115831824.1">
    <property type="nucleotide sequence ID" value="NZ_QNUL01000012.1"/>
</dbReference>
<proteinExistence type="predicted"/>